<name>A0ABV3TZ26_9GAMM</name>
<gene>
    <name evidence="1" type="ORF">AB4875_15385</name>
</gene>
<reference evidence="1 2" key="1">
    <citation type="journal article" date="2011" name="Int. J. Syst. Evol. Microbiol.">
        <title>Zhongshania antarctica gen. nov., sp. nov. and Zhongshania guokunii sp. nov., gammaproteobacteria respectively isolated from coastal attached (fast) ice and surface seawater of the Antarctic.</title>
        <authorList>
            <person name="Li H.J."/>
            <person name="Zhang X.Y."/>
            <person name="Chen C.X."/>
            <person name="Zhang Y.J."/>
            <person name="Gao Z.M."/>
            <person name="Yu Y."/>
            <person name="Chen X.L."/>
            <person name="Chen B."/>
            <person name="Zhang Y.Z."/>
        </authorList>
    </citation>
    <scope>NUCLEOTIDE SEQUENCE [LARGE SCALE GENOMIC DNA]</scope>
    <source>
        <strain evidence="1 2">R06B22</strain>
    </source>
</reference>
<dbReference type="EMBL" id="JBFRYB010000001">
    <property type="protein sequence ID" value="MEX1666877.1"/>
    <property type="molecule type" value="Genomic_DNA"/>
</dbReference>
<sequence length="162" mass="17962">MAFKSVSLFSDDFDTARVKIDALNLYASIQHLKRDAETVLKPIHIYVGSQTDAFVVQAAKIQIDDNAPVRYVYSEMESHVLLEGGLHEIGRFNLPAGDHRIRAEIVALASNAGPSTKRIFPSIDQYVKVDDEIHIELSLLSDGLKKMLGGAELVVSDWRPSL</sequence>
<organism evidence="1 2">
    <name type="scientific">Zhongshania arctica</name>
    <dbReference type="NCBI Taxonomy" id="3238302"/>
    <lineage>
        <taxon>Bacteria</taxon>
        <taxon>Pseudomonadati</taxon>
        <taxon>Pseudomonadota</taxon>
        <taxon>Gammaproteobacteria</taxon>
        <taxon>Cellvibrionales</taxon>
        <taxon>Spongiibacteraceae</taxon>
        <taxon>Zhongshania</taxon>
    </lineage>
</organism>
<protein>
    <submittedName>
        <fullName evidence="1">Uncharacterized protein</fullName>
    </submittedName>
</protein>
<evidence type="ECO:0000313" key="2">
    <source>
        <dbReference type="Proteomes" id="UP001557484"/>
    </source>
</evidence>
<dbReference type="Proteomes" id="UP001557484">
    <property type="component" value="Unassembled WGS sequence"/>
</dbReference>
<keyword evidence="2" id="KW-1185">Reference proteome</keyword>
<evidence type="ECO:0000313" key="1">
    <source>
        <dbReference type="EMBL" id="MEX1666877.1"/>
    </source>
</evidence>
<dbReference type="RefSeq" id="WP_368376940.1">
    <property type="nucleotide sequence ID" value="NZ_JBFRYB010000001.1"/>
</dbReference>
<proteinExistence type="predicted"/>
<comment type="caution">
    <text evidence="1">The sequence shown here is derived from an EMBL/GenBank/DDBJ whole genome shotgun (WGS) entry which is preliminary data.</text>
</comment>
<accession>A0ABV3TZ26</accession>